<dbReference type="PROSITE" id="PS50157">
    <property type="entry name" value="ZINC_FINGER_C2H2_2"/>
    <property type="match status" value="3"/>
</dbReference>
<evidence type="ECO:0000256" key="5">
    <source>
        <dbReference type="PROSITE-ProRule" id="PRU00042"/>
    </source>
</evidence>
<dbReference type="HOGENOM" id="CLU_038712_1_0_1"/>
<dbReference type="GO" id="GO:0005634">
    <property type="term" value="C:nucleus"/>
    <property type="evidence" value="ECO:0007669"/>
    <property type="project" value="TreeGrafter"/>
</dbReference>
<dbReference type="OrthoDB" id="5089475at2759"/>
<dbReference type="EMBL" id="KI979419">
    <property type="protein sequence ID" value="EXK77078.1"/>
    <property type="molecule type" value="Genomic_DNA"/>
</dbReference>
<reference evidence="8 9" key="1">
    <citation type="submission" date="2011-11" db="EMBL/GenBank/DDBJ databases">
        <title>The Genome Sequence of Fusarium oxysporum PHW815.</title>
        <authorList>
            <consortium name="The Broad Institute Genome Sequencing Platform"/>
            <person name="Ma L.-J."/>
            <person name="Gale L.R."/>
            <person name="Schwartz D.C."/>
            <person name="Zhou S."/>
            <person name="Corby-Kistler H."/>
            <person name="Young S.K."/>
            <person name="Zeng Q."/>
            <person name="Gargeya S."/>
            <person name="Fitzgerald M."/>
            <person name="Haas B."/>
            <person name="Abouelleil A."/>
            <person name="Alvarado L."/>
            <person name="Arachchi H.M."/>
            <person name="Berlin A."/>
            <person name="Brown A."/>
            <person name="Chapman S.B."/>
            <person name="Chen Z."/>
            <person name="Dunbar C."/>
            <person name="Freedman E."/>
            <person name="Gearin G."/>
            <person name="Goldberg J."/>
            <person name="Griggs A."/>
            <person name="Gujja S."/>
            <person name="Heiman D."/>
            <person name="Howarth C."/>
            <person name="Larson L."/>
            <person name="Lui A."/>
            <person name="MacDonald P.J.P."/>
            <person name="Montmayeur A."/>
            <person name="Murphy C."/>
            <person name="Neiman D."/>
            <person name="Pearson M."/>
            <person name="Priest M."/>
            <person name="Roberts A."/>
            <person name="Saif S."/>
            <person name="Shea T."/>
            <person name="Shenoy N."/>
            <person name="Sisk P."/>
            <person name="Stolte C."/>
            <person name="Sykes S."/>
            <person name="Wortman J."/>
            <person name="Nusbaum C."/>
            <person name="Birren B."/>
        </authorList>
    </citation>
    <scope>NUCLEOTIDE SEQUENCE [LARGE SCALE GENOMIC DNA]</scope>
    <source>
        <strain evidence="8 9">54005</strain>
    </source>
</reference>
<evidence type="ECO:0000256" key="3">
    <source>
        <dbReference type="ARBA" id="ARBA00022771"/>
    </source>
</evidence>
<dbReference type="GO" id="GO:0000981">
    <property type="term" value="F:DNA-binding transcription factor activity, RNA polymerase II-specific"/>
    <property type="evidence" value="ECO:0007669"/>
    <property type="project" value="UniProtKB-ARBA"/>
</dbReference>
<dbReference type="AlphaFoldDB" id="X0BE27"/>
<keyword evidence="3 5" id="KW-0863">Zinc-finger</keyword>
<dbReference type="GO" id="GO:0008270">
    <property type="term" value="F:zinc ion binding"/>
    <property type="evidence" value="ECO:0007669"/>
    <property type="project" value="UniProtKB-KW"/>
</dbReference>
<dbReference type="InterPro" id="IPR013087">
    <property type="entry name" value="Znf_C2H2_type"/>
</dbReference>
<evidence type="ECO:0000256" key="1">
    <source>
        <dbReference type="ARBA" id="ARBA00022723"/>
    </source>
</evidence>
<feature type="compositionally biased region" description="Polar residues" evidence="6">
    <location>
        <begin position="125"/>
        <end position="135"/>
    </location>
</feature>
<evidence type="ECO:0000256" key="2">
    <source>
        <dbReference type="ARBA" id="ARBA00022737"/>
    </source>
</evidence>
<feature type="compositionally biased region" description="Polar residues" evidence="6">
    <location>
        <begin position="305"/>
        <end position="319"/>
    </location>
</feature>
<feature type="domain" description="C2H2-type" evidence="7">
    <location>
        <begin position="76"/>
        <end position="106"/>
    </location>
</feature>
<dbReference type="FunFam" id="3.30.160.60:FF:000125">
    <property type="entry name" value="Putative zinc finger protein 143"/>
    <property type="match status" value="2"/>
</dbReference>
<protein>
    <recommendedName>
        <fullName evidence="7">C2H2-type domain-containing protein</fullName>
    </recommendedName>
</protein>
<accession>X0BE27</accession>
<dbReference type="SMART" id="SM00355">
    <property type="entry name" value="ZnF_C2H2"/>
    <property type="match status" value="3"/>
</dbReference>
<sequence>MELMELVENEASARPFQCDWQSCTKSFNRKSDLQRHYRIHTNERPYACSIPGCGKRFNRPDTQAKHVLTHTGEKPHQCRHIGCGKYFTDASTLARHRRKLHQREINPDDSNDCSSNSDDNGSPSTPQLPMNQVASNGPLHRASPYSDFESQVHGHYIPQHCDNRQGIPASVPHQYHGTPVPEQYTPVQPVHRATTMTQEVYYVTEAENPGVATMTNTVPPHYQLSQQGERPSMELSVYSPSNCDVDSSSPSTFSTISVPTPMIPEYFYAHQPGSQPAYIAAGYQPAMIEYQQPIQRHMAQPHPSLASQSRHVPTTSGQNPLPRVQKQEQRSHYDPPIKVTIMGQLPTYGTAVYDYGPKYEYEDPSLQLLSGRLASM</sequence>
<organism evidence="8 9">
    <name type="scientific">Fusarium oxysporum f. sp. raphani 54005</name>
    <dbReference type="NCBI Taxonomy" id="1089458"/>
    <lineage>
        <taxon>Eukaryota</taxon>
        <taxon>Fungi</taxon>
        <taxon>Dikarya</taxon>
        <taxon>Ascomycota</taxon>
        <taxon>Pezizomycotina</taxon>
        <taxon>Sordariomycetes</taxon>
        <taxon>Hypocreomycetidae</taxon>
        <taxon>Hypocreales</taxon>
        <taxon>Nectriaceae</taxon>
        <taxon>Fusarium</taxon>
        <taxon>Fusarium oxysporum species complex</taxon>
    </lineage>
</organism>
<dbReference type="SUPFAM" id="SSF57667">
    <property type="entry name" value="beta-beta-alpha zinc fingers"/>
    <property type="match status" value="3"/>
</dbReference>
<feature type="domain" description="C2H2-type" evidence="7">
    <location>
        <begin position="16"/>
        <end position="45"/>
    </location>
</feature>
<dbReference type="Proteomes" id="UP000030663">
    <property type="component" value="Unassembled WGS sequence"/>
</dbReference>
<dbReference type="Gene3D" id="3.30.160.60">
    <property type="entry name" value="Classic Zinc Finger"/>
    <property type="match status" value="3"/>
</dbReference>
<keyword evidence="9" id="KW-1185">Reference proteome</keyword>
<feature type="domain" description="C2H2-type" evidence="7">
    <location>
        <begin position="46"/>
        <end position="75"/>
    </location>
</feature>
<evidence type="ECO:0000256" key="4">
    <source>
        <dbReference type="ARBA" id="ARBA00022833"/>
    </source>
</evidence>
<feature type="compositionally biased region" description="Basic and acidic residues" evidence="6">
    <location>
        <begin position="325"/>
        <end position="334"/>
    </location>
</feature>
<evidence type="ECO:0000256" key="6">
    <source>
        <dbReference type="SAM" id="MobiDB-lite"/>
    </source>
</evidence>
<dbReference type="InterPro" id="IPR050329">
    <property type="entry name" value="GLI_C2H2-zinc-finger"/>
</dbReference>
<evidence type="ECO:0000259" key="7">
    <source>
        <dbReference type="PROSITE" id="PS50157"/>
    </source>
</evidence>
<dbReference type="InterPro" id="IPR036236">
    <property type="entry name" value="Znf_C2H2_sf"/>
</dbReference>
<dbReference type="Pfam" id="PF00096">
    <property type="entry name" value="zf-C2H2"/>
    <property type="match status" value="3"/>
</dbReference>
<evidence type="ECO:0000313" key="9">
    <source>
        <dbReference type="Proteomes" id="UP000030663"/>
    </source>
</evidence>
<dbReference type="PANTHER" id="PTHR19818:SF159">
    <property type="entry name" value="C2H2-TYPE DOMAIN-CONTAINING PROTEIN"/>
    <property type="match status" value="1"/>
</dbReference>
<keyword evidence="4" id="KW-0862">Zinc</keyword>
<dbReference type="FunFam" id="3.30.160.60:FF:000446">
    <property type="entry name" value="Zinc finger protein"/>
    <property type="match status" value="1"/>
</dbReference>
<name>X0BE27_FUSOX</name>
<feature type="region of interest" description="Disordered" evidence="6">
    <location>
        <begin position="297"/>
        <end position="334"/>
    </location>
</feature>
<evidence type="ECO:0000313" key="8">
    <source>
        <dbReference type="EMBL" id="EXK77078.1"/>
    </source>
</evidence>
<gene>
    <name evidence="8" type="ORF">FOQG_18202</name>
</gene>
<keyword evidence="2" id="KW-0677">Repeat</keyword>
<feature type="compositionally biased region" description="Low complexity" evidence="6">
    <location>
        <begin position="112"/>
        <end position="124"/>
    </location>
</feature>
<dbReference type="PANTHER" id="PTHR19818">
    <property type="entry name" value="ZINC FINGER PROTEIN ZIC AND GLI"/>
    <property type="match status" value="1"/>
</dbReference>
<proteinExistence type="predicted"/>
<dbReference type="GO" id="GO:0045944">
    <property type="term" value="P:positive regulation of transcription by RNA polymerase II"/>
    <property type="evidence" value="ECO:0007669"/>
    <property type="project" value="UniProtKB-ARBA"/>
</dbReference>
<dbReference type="PROSITE" id="PS00028">
    <property type="entry name" value="ZINC_FINGER_C2H2_1"/>
    <property type="match status" value="3"/>
</dbReference>
<dbReference type="GO" id="GO:0000978">
    <property type="term" value="F:RNA polymerase II cis-regulatory region sequence-specific DNA binding"/>
    <property type="evidence" value="ECO:0007669"/>
    <property type="project" value="TreeGrafter"/>
</dbReference>
<feature type="region of interest" description="Disordered" evidence="6">
    <location>
        <begin position="102"/>
        <end position="146"/>
    </location>
</feature>
<keyword evidence="1" id="KW-0479">Metal-binding</keyword>
<feature type="region of interest" description="Disordered" evidence="6">
    <location>
        <begin position="158"/>
        <end position="179"/>
    </location>
</feature>